<reference evidence="1" key="1">
    <citation type="submission" date="2018-06" db="EMBL/GenBank/DDBJ databases">
        <authorList>
            <person name="Zhirakovskaya E."/>
        </authorList>
    </citation>
    <scope>NUCLEOTIDE SEQUENCE</scope>
</reference>
<evidence type="ECO:0008006" key="2">
    <source>
        <dbReference type="Google" id="ProtNLM"/>
    </source>
</evidence>
<dbReference type="Pfam" id="PF09559">
    <property type="entry name" value="Cas6"/>
    <property type="match status" value="1"/>
</dbReference>
<proteinExistence type="predicted"/>
<evidence type="ECO:0000313" key="1">
    <source>
        <dbReference type="EMBL" id="VAW71186.1"/>
    </source>
</evidence>
<name>A0A3B0YRU0_9ZZZZ</name>
<dbReference type="InterPro" id="IPR014174">
    <property type="entry name" value="CRISPR-assoc_prot_Cas6/Cmx6"/>
</dbReference>
<sequence length="227" mass="25092">MFWQEDSENSGTIVQDMVDLGFKLEAKSIALDHAQLLSETILQALPWLTDETDAGIHMIHVAASGNGWLRPENTENEVLCLSKRTRLHIRIPKGRIQEANQLTGSLLSIGYSKIKIGSSQSKPLTESSTLFARYVVSDTTESENDFLQRQADMLTKMGINVKKMLCGMTNVFKISGQAIHSKSLMLAELTPEESILMQEKGLGPLRLSGFGLFNPHKGIAAVFDSKE</sequence>
<dbReference type="NCBIfam" id="TIGR02807">
    <property type="entry name" value="cas6_cmx6"/>
    <property type="match status" value="1"/>
</dbReference>
<accession>A0A3B0YRU0</accession>
<gene>
    <name evidence="1" type="ORF">MNBD_GAMMA12-3619</name>
</gene>
<protein>
    <recommendedName>
        <fullName evidence="2">Type I-MYXAN CRISPR-associated protein Cas6/Cmx6</fullName>
    </recommendedName>
</protein>
<dbReference type="AlphaFoldDB" id="A0A3B0YRU0"/>
<organism evidence="1">
    <name type="scientific">hydrothermal vent metagenome</name>
    <dbReference type="NCBI Taxonomy" id="652676"/>
    <lineage>
        <taxon>unclassified sequences</taxon>
        <taxon>metagenomes</taxon>
        <taxon>ecological metagenomes</taxon>
    </lineage>
</organism>
<dbReference type="EMBL" id="UOFL01000012">
    <property type="protein sequence ID" value="VAW71186.1"/>
    <property type="molecule type" value="Genomic_DNA"/>
</dbReference>